<dbReference type="PANTHER" id="PTHR23028:SF53">
    <property type="entry name" value="ACYL_TRANSF_3 DOMAIN-CONTAINING PROTEIN"/>
    <property type="match status" value="1"/>
</dbReference>
<comment type="caution">
    <text evidence="4">The sequence shown here is derived from an EMBL/GenBank/DDBJ whole genome shotgun (WGS) entry which is preliminary data.</text>
</comment>
<keyword evidence="1" id="KW-1133">Transmembrane helix</keyword>
<evidence type="ECO:0000313" key="4">
    <source>
        <dbReference type="EMBL" id="MCS5713722.1"/>
    </source>
</evidence>
<dbReference type="InterPro" id="IPR002656">
    <property type="entry name" value="Acyl_transf_3_dom"/>
</dbReference>
<dbReference type="RefSeq" id="WP_259485269.1">
    <property type="nucleotide sequence ID" value="NZ_JANTEZ010000002.1"/>
</dbReference>
<organism evidence="4 5">
    <name type="scientific">Herbiconiux gentiana</name>
    <dbReference type="NCBI Taxonomy" id="2970912"/>
    <lineage>
        <taxon>Bacteria</taxon>
        <taxon>Bacillati</taxon>
        <taxon>Actinomycetota</taxon>
        <taxon>Actinomycetes</taxon>
        <taxon>Micrococcales</taxon>
        <taxon>Microbacteriaceae</taxon>
        <taxon>Herbiconiux</taxon>
    </lineage>
</organism>
<feature type="transmembrane region" description="Helical" evidence="1">
    <location>
        <begin position="43"/>
        <end position="62"/>
    </location>
</feature>
<feature type="transmembrane region" description="Helical" evidence="1">
    <location>
        <begin position="83"/>
        <end position="102"/>
    </location>
</feature>
<keyword evidence="4" id="KW-0808">Transferase</keyword>
<evidence type="ECO:0000259" key="3">
    <source>
        <dbReference type="Pfam" id="PF19040"/>
    </source>
</evidence>
<keyword evidence="1" id="KW-0472">Membrane</keyword>
<evidence type="ECO:0000256" key="1">
    <source>
        <dbReference type="SAM" id="Phobius"/>
    </source>
</evidence>
<dbReference type="Pfam" id="PF01757">
    <property type="entry name" value="Acyl_transf_3"/>
    <property type="match status" value="1"/>
</dbReference>
<feature type="domain" description="SGNH" evidence="3">
    <location>
        <begin position="438"/>
        <end position="663"/>
    </location>
</feature>
<feature type="transmembrane region" description="Helical" evidence="1">
    <location>
        <begin position="367"/>
        <end position="390"/>
    </location>
</feature>
<dbReference type="Pfam" id="PF19040">
    <property type="entry name" value="SGNH"/>
    <property type="match status" value="1"/>
</dbReference>
<gene>
    <name evidence="4" type="ORF">NVV95_04050</name>
</gene>
<keyword evidence="4" id="KW-0012">Acyltransferase</keyword>
<dbReference type="GO" id="GO:0016746">
    <property type="term" value="F:acyltransferase activity"/>
    <property type="evidence" value="ECO:0007669"/>
    <property type="project" value="UniProtKB-KW"/>
</dbReference>
<evidence type="ECO:0000313" key="5">
    <source>
        <dbReference type="Proteomes" id="UP001165580"/>
    </source>
</evidence>
<keyword evidence="1" id="KW-0812">Transmembrane</keyword>
<sequence>MTAERRAVPREGFRGDIQGLRAIAVGAVLLYHAHLPFITGGYVGVDIFFVISGFLITSHLLRSLVSTGRVGFAEFYARRARRILPASLLVVILTVIGSVIWLPPLQLKAMFQGAIATALYLPNYFFAATGTSYLSETTPSLFQHFWSLGIEEQFYIFWPAVLALGFLLVRRSPRRLAAVVAMLVVVSFALCVLLTRSDQPWAFFSLPTRAWELGVGGLVAFLVNANPRAIRGRAAGIAGWIGLVAIGWVCFSFNENTSFPGYNAAIPVVATALVIIGGAGTRAWSPAGLLSLRPLVFIGMISYSLYLVHWPVLLLTQAAIGERSPLPLWATVALAVACVPIGWLLFTFVENPFRTQKFLAGARPRRTLVAALTASAVIVATCGGGMAVVAQLRLTSGETAPGYVARTSPEGTDFVPVNLRPALEDASEDNPAIYDSGCHLDFDEMSVAGCEVGDSGPTVALFGDSHAAQWYPPLAALAEEGRIRLTSYTKSSCNSVTVDSLLNSEPYPECDTWRQGVIDRLNADPPEVIILANFAREIDVAHGTEDFTSYWASGLRTTITSLPDASQTVVVGETATMGLTPSICLSAHLDDANYCGRAPSAAIDRLSFDAESRVASDTGAAFLDLNPYLCNDRWCPPIIDDTLVYRDDHHLTVTFTTALRDEIWDRLDGLVQT</sequence>
<dbReference type="Proteomes" id="UP001165580">
    <property type="component" value="Unassembled WGS sequence"/>
</dbReference>
<dbReference type="EMBL" id="JANTEZ010000002">
    <property type="protein sequence ID" value="MCS5713722.1"/>
    <property type="molecule type" value="Genomic_DNA"/>
</dbReference>
<reference evidence="4" key="1">
    <citation type="submission" date="2022-08" db="EMBL/GenBank/DDBJ databases">
        <authorList>
            <person name="Deng Y."/>
            <person name="Han X.-F."/>
            <person name="Zhang Y.-Q."/>
        </authorList>
    </citation>
    <scope>NUCLEOTIDE SEQUENCE</scope>
    <source>
        <strain evidence="4">CPCC 205716</strain>
    </source>
</reference>
<dbReference type="InterPro" id="IPR043968">
    <property type="entry name" value="SGNH"/>
</dbReference>
<accession>A0ABT2GBY1</accession>
<keyword evidence="5" id="KW-1185">Reference proteome</keyword>
<feature type="transmembrane region" description="Helical" evidence="1">
    <location>
        <begin position="296"/>
        <end position="320"/>
    </location>
</feature>
<feature type="transmembrane region" description="Helical" evidence="1">
    <location>
        <begin position="235"/>
        <end position="254"/>
    </location>
</feature>
<dbReference type="InterPro" id="IPR050879">
    <property type="entry name" value="Acyltransferase_3"/>
</dbReference>
<feature type="transmembrane region" description="Helical" evidence="1">
    <location>
        <begin position="20"/>
        <end position="37"/>
    </location>
</feature>
<feature type="transmembrane region" description="Helical" evidence="1">
    <location>
        <begin position="201"/>
        <end position="223"/>
    </location>
</feature>
<feature type="transmembrane region" description="Helical" evidence="1">
    <location>
        <begin position="153"/>
        <end position="169"/>
    </location>
</feature>
<proteinExistence type="predicted"/>
<dbReference type="PANTHER" id="PTHR23028">
    <property type="entry name" value="ACETYLTRANSFERASE"/>
    <property type="match status" value="1"/>
</dbReference>
<evidence type="ECO:0000259" key="2">
    <source>
        <dbReference type="Pfam" id="PF01757"/>
    </source>
</evidence>
<feature type="transmembrane region" description="Helical" evidence="1">
    <location>
        <begin position="266"/>
        <end position="284"/>
    </location>
</feature>
<name>A0ABT2GBY1_9MICO</name>
<protein>
    <submittedName>
        <fullName evidence="4">Acyltransferase</fullName>
    </submittedName>
</protein>
<feature type="transmembrane region" description="Helical" evidence="1">
    <location>
        <begin position="326"/>
        <end position="346"/>
    </location>
</feature>
<feature type="domain" description="Acyltransferase 3" evidence="2">
    <location>
        <begin position="16"/>
        <end position="346"/>
    </location>
</feature>
<feature type="transmembrane region" description="Helical" evidence="1">
    <location>
        <begin position="176"/>
        <end position="195"/>
    </location>
</feature>